<sequence>MKTSVLIIAFLSFNITLCQNSKREKMIEHFVVDLFNNDISALKVVEKYIDIEPDKMNSFSFSERKKMVVGIIEETRKGTFSPWFYPDYSIKNIENPKVFSYKIHKNKSDLKINGIDKIKENVYVLLDSKGEKIMQYFLLNKTKIISFNLLVKEKGEASFFSY</sequence>
<organism evidence="1 2">
    <name type="scientific">Flavobacterium frigoris</name>
    <dbReference type="NCBI Taxonomy" id="229204"/>
    <lineage>
        <taxon>Bacteria</taxon>
        <taxon>Pseudomonadati</taxon>
        <taxon>Bacteroidota</taxon>
        <taxon>Flavobacteriia</taxon>
        <taxon>Flavobacteriales</taxon>
        <taxon>Flavobacteriaceae</taxon>
        <taxon>Flavobacterium</taxon>
    </lineage>
</organism>
<evidence type="ECO:0000313" key="1">
    <source>
        <dbReference type="EMBL" id="SER77640.1"/>
    </source>
</evidence>
<reference evidence="2" key="1">
    <citation type="submission" date="2016-10" db="EMBL/GenBank/DDBJ databases">
        <authorList>
            <person name="Varghese N."/>
            <person name="Submissions S."/>
        </authorList>
    </citation>
    <scope>NUCLEOTIDE SEQUENCE [LARGE SCALE GENOMIC DNA]</scope>
    <source>
        <strain evidence="2">DSM 15719</strain>
    </source>
</reference>
<gene>
    <name evidence="1" type="ORF">SAMN05444355_1291</name>
</gene>
<evidence type="ECO:0000313" key="2">
    <source>
        <dbReference type="Proteomes" id="UP000183658"/>
    </source>
</evidence>
<name>A0A1H9RXV0_FLAFI</name>
<dbReference type="AlphaFoldDB" id="A0A1H9RXV0"/>
<keyword evidence="2" id="KW-1185">Reference proteome</keyword>
<accession>A0A1H9RXV0</accession>
<proteinExistence type="predicted"/>
<dbReference type="RefSeq" id="WP_074724752.1">
    <property type="nucleotide sequence ID" value="NZ_CBCRVS010000035.1"/>
</dbReference>
<dbReference type="Proteomes" id="UP000183658">
    <property type="component" value="Unassembled WGS sequence"/>
</dbReference>
<dbReference type="OrthoDB" id="1438245at2"/>
<protein>
    <submittedName>
        <fullName evidence="1">Uncharacterized protein</fullName>
    </submittedName>
</protein>
<dbReference type="EMBL" id="FOFZ01000029">
    <property type="protein sequence ID" value="SER77640.1"/>
    <property type="molecule type" value="Genomic_DNA"/>
</dbReference>